<reference evidence="2" key="1">
    <citation type="submission" date="2024-05" db="EMBL/GenBank/DDBJ databases">
        <title>Planctomycetes of the genus Singulisphaera possess chitinolytic capabilities.</title>
        <authorList>
            <person name="Ivanova A."/>
        </authorList>
    </citation>
    <scope>NUCLEOTIDE SEQUENCE</scope>
    <source>
        <strain evidence="2">Ch08T</strain>
    </source>
</reference>
<evidence type="ECO:0000256" key="1">
    <source>
        <dbReference type="SAM" id="SignalP"/>
    </source>
</evidence>
<protein>
    <recommendedName>
        <fullName evidence="3">Secreted protein</fullName>
    </recommendedName>
</protein>
<dbReference type="RefSeq" id="WP_406695642.1">
    <property type="nucleotide sequence ID" value="NZ_CP155447.1"/>
</dbReference>
<name>A0AAU7CCE4_9BACT</name>
<organism evidence="2">
    <name type="scientific">Singulisphaera sp. Ch08</name>
    <dbReference type="NCBI Taxonomy" id="3120278"/>
    <lineage>
        <taxon>Bacteria</taxon>
        <taxon>Pseudomonadati</taxon>
        <taxon>Planctomycetota</taxon>
        <taxon>Planctomycetia</taxon>
        <taxon>Isosphaerales</taxon>
        <taxon>Isosphaeraceae</taxon>
        <taxon>Singulisphaera</taxon>
    </lineage>
</organism>
<gene>
    <name evidence="2" type="ORF">V5E97_32010</name>
</gene>
<accession>A0AAU7CCE4</accession>
<evidence type="ECO:0008006" key="3">
    <source>
        <dbReference type="Google" id="ProtNLM"/>
    </source>
</evidence>
<sequence length="126" mass="13364">MRAFFSLLLVATILVCPSFCRAAETSCCAEHEEASGTQDEGTPKSPLSPGESVNCICGGAIKEAKSDNATLAFSGSFLPLFPVFLLSTLHADPSLLQFLSRNGAPPGLGHAPNRLQLHVLLMTFRC</sequence>
<proteinExistence type="predicted"/>
<feature type="signal peptide" evidence="1">
    <location>
        <begin position="1"/>
        <end position="22"/>
    </location>
</feature>
<evidence type="ECO:0000313" key="2">
    <source>
        <dbReference type="EMBL" id="XBH02901.1"/>
    </source>
</evidence>
<dbReference type="AlphaFoldDB" id="A0AAU7CCE4"/>
<feature type="chain" id="PRO_5043694560" description="Secreted protein" evidence="1">
    <location>
        <begin position="23"/>
        <end position="126"/>
    </location>
</feature>
<dbReference type="EMBL" id="CP155447">
    <property type="protein sequence ID" value="XBH02901.1"/>
    <property type="molecule type" value="Genomic_DNA"/>
</dbReference>
<keyword evidence="1" id="KW-0732">Signal</keyword>